<protein>
    <submittedName>
        <fullName evidence="2">Uncharacterized protein</fullName>
    </submittedName>
</protein>
<keyword evidence="1" id="KW-1133">Transmembrane helix</keyword>
<sequence length="117" mass="13255">MNLKKTAVILNGFMHDFAAGIWLAAIAAIVFIHRQHLGKPAEVVAVLNHLEHVFFWVSIVAMVVILATGAGRTFTYVENYYGPDAERVRRRMLLVKHLILFAAFAAGYLFVYPRLFH</sequence>
<keyword evidence="1" id="KW-0812">Transmembrane</keyword>
<accession>A0ABN6VXP2</accession>
<evidence type="ECO:0000313" key="3">
    <source>
        <dbReference type="Proteomes" id="UP001317705"/>
    </source>
</evidence>
<gene>
    <name evidence="2" type="ORF">GURASL_32220</name>
</gene>
<reference evidence="2 3" key="1">
    <citation type="submission" date="2022-12" db="EMBL/GenBank/DDBJ databases">
        <title>Polyphasic characterization of Geotalea uranireducens NIT-SL11 newly isolated from a complex of sewage sludge and microbially reduced graphene oxide.</title>
        <authorList>
            <person name="Xie L."/>
            <person name="Yoshida N."/>
            <person name="Meng L."/>
        </authorList>
    </citation>
    <scope>NUCLEOTIDE SEQUENCE [LARGE SCALE GENOMIC DNA]</scope>
    <source>
        <strain evidence="2 3">NIT-SL11</strain>
    </source>
</reference>
<evidence type="ECO:0000313" key="2">
    <source>
        <dbReference type="EMBL" id="BDV44299.1"/>
    </source>
</evidence>
<name>A0ABN6VXP2_9BACT</name>
<dbReference type="Proteomes" id="UP001317705">
    <property type="component" value="Chromosome"/>
</dbReference>
<evidence type="ECO:0000256" key="1">
    <source>
        <dbReference type="SAM" id="Phobius"/>
    </source>
</evidence>
<dbReference type="EMBL" id="AP027151">
    <property type="protein sequence ID" value="BDV44299.1"/>
    <property type="molecule type" value="Genomic_DNA"/>
</dbReference>
<feature type="transmembrane region" description="Helical" evidence="1">
    <location>
        <begin position="92"/>
        <end position="111"/>
    </location>
</feature>
<proteinExistence type="predicted"/>
<keyword evidence="3" id="KW-1185">Reference proteome</keyword>
<feature type="transmembrane region" description="Helical" evidence="1">
    <location>
        <begin position="12"/>
        <end position="33"/>
    </location>
</feature>
<keyword evidence="1" id="KW-0472">Membrane</keyword>
<organism evidence="2 3">
    <name type="scientific">Geotalea uraniireducens</name>
    <dbReference type="NCBI Taxonomy" id="351604"/>
    <lineage>
        <taxon>Bacteria</taxon>
        <taxon>Pseudomonadati</taxon>
        <taxon>Thermodesulfobacteriota</taxon>
        <taxon>Desulfuromonadia</taxon>
        <taxon>Geobacterales</taxon>
        <taxon>Geobacteraceae</taxon>
        <taxon>Geotalea</taxon>
    </lineage>
</organism>
<feature type="transmembrane region" description="Helical" evidence="1">
    <location>
        <begin position="53"/>
        <end position="71"/>
    </location>
</feature>
<dbReference type="RefSeq" id="WP_282000405.1">
    <property type="nucleotide sequence ID" value="NZ_AP027151.1"/>
</dbReference>